<keyword evidence="3" id="KW-0396">Initiation factor</keyword>
<reference evidence="3 4" key="1">
    <citation type="journal article" date="2017" name="BMC Genomics">
        <title>Whole-genome assembly of Babesia ovata and comparative genomics between closely related pathogens.</title>
        <authorList>
            <person name="Yamagishi J."/>
            <person name="Asada M."/>
            <person name="Hakimi H."/>
            <person name="Tanaka T.Q."/>
            <person name="Sugimoto C."/>
            <person name="Kawazu S."/>
        </authorList>
    </citation>
    <scope>NUCLEOTIDE SEQUENCE [LARGE SCALE GENOMIC DNA]</scope>
    <source>
        <strain evidence="3 4">Miyake</strain>
    </source>
</reference>
<feature type="transmembrane region" description="Helical" evidence="2">
    <location>
        <begin position="232"/>
        <end position="252"/>
    </location>
</feature>
<dbReference type="GO" id="GO:0003743">
    <property type="term" value="F:translation initiation factor activity"/>
    <property type="evidence" value="ECO:0007669"/>
    <property type="project" value="UniProtKB-KW"/>
</dbReference>
<comment type="caution">
    <text evidence="3">The sequence shown here is derived from an EMBL/GenBank/DDBJ whole genome shotgun (WGS) entry which is preliminary data.</text>
</comment>
<name>A0A2H6KA60_9APIC</name>
<evidence type="ECO:0000313" key="4">
    <source>
        <dbReference type="Proteomes" id="UP000236319"/>
    </source>
</evidence>
<feature type="transmembrane region" description="Helical" evidence="2">
    <location>
        <begin position="124"/>
        <end position="143"/>
    </location>
</feature>
<dbReference type="OrthoDB" id="361812at2759"/>
<proteinExistence type="predicted"/>
<dbReference type="VEuPathDB" id="PiroplasmaDB:BOVATA_013320"/>
<evidence type="ECO:0000256" key="1">
    <source>
        <dbReference type="SAM" id="MobiDB-lite"/>
    </source>
</evidence>
<keyword evidence="2" id="KW-0812">Transmembrane</keyword>
<dbReference type="GeneID" id="39873609"/>
<accession>A0A2H6KA60</accession>
<organism evidence="3 4">
    <name type="scientific">Babesia ovata</name>
    <dbReference type="NCBI Taxonomy" id="189622"/>
    <lineage>
        <taxon>Eukaryota</taxon>
        <taxon>Sar</taxon>
        <taxon>Alveolata</taxon>
        <taxon>Apicomplexa</taxon>
        <taxon>Aconoidasida</taxon>
        <taxon>Piroplasmida</taxon>
        <taxon>Babesiidae</taxon>
        <taxon>Babesia</taxon>
    </lineage>
</organism>
<keyword evidence="3" id="KW-0648">Protein biosynthesis</keyword>
<dbReference type="Proteomes" id="UP000236319">
    <property type="component" value="Unassembled WGS sequence"/>
</dbReference>
<dbReference type="RefSeq" id="XP_028866082.1">
    <property type="nucleotide sequence ID" value="XM_029010249.1"/>
</dbReference>
<evidence type="ECO:0000313" key="3">
    <source>
        <dbReference type="EMBL" id="GBE59839.1"/>
    </source>
</evidence>
<feature type="compositionally biased region" description="Polar residues" evidence="1">
    <location>
        <begin position="9"/>
        <end position="18"/>
    </location>
</feature>
<keyword evidence="4" id="KW-1185">Reference proteome</keyword>
<keyword evidence="2" id="KW-1133">Transmembrane helix</keyword>
<feature type="region of interest" description="Disordered" evidence="1">
    <location>
        <begin position="1"/>
        <end position="87"/>
    </location>
</feature>
<feature type="transmembrane region" description="Helical" evidence="2">
    <location>
        <begin position="273"/>
        <end position="294"/>
    </location>
</feature>
<gene>
    <name evidence="3" type="ORF">BOVATA_013320</name>
</gene>
<keyword evidence="2" id="KW-0472">Membrane</keyword>
<protein>
    <submittedName>
        <fullName evidence="3">Transcription initiation factor</fullName>
    </submittedName>
</protein>
<evidence type="ECO:0000256" key="2">
    <source>
        <dbReference type="SAM" id="Phobius"/>
    </source>
</evidence>
<sequence length="475" mass="53597">MRAFVSRLFSRSQSTEPQDNAAEQRAEDAAAPEQAPLLEAGPSRQHTGDLRQRGTPAEADTRYDYVQLDDTTSSSDTDEGSDTMNDIYNLGVTDRQDKAALYGRMMHYYAEKTGTVPPMRSKSVLWYMLAILISNPIIGLYTMTHFKDWDKWITKRAASGELQINAFHKEYPIVNPTTTQNIFRASKPNKIGALAEDGAIITDDGLERLSLVAKHLSGEITWYAWYEVFGELLFALFSLALLCASGICCANGRQRAQYMIPMIGLMYTAIYKVLAMYILIISFKILHFYVVAAFPKYGEIVPAVILRMLAIPGTDPTDPMQREAMSYLLALDTCAHRWVLVYCLENVYITITDSVETIQALSRILMRTVKKLVRKLKRQQDLVYFTMNPMVEAQASVSRVSKSSCSYLLLDSLLNRTADPQEAYIHDMYNKPGPDVGTYLDNIKVEQYQDGIARIGPKLMSQLRNSDKRVMEATP</sequence>
<dbReference type="EMBL" id="BDSA01000001">
    <property type="protein sequence ID" value="GBE59839.1"/>
    <property type="molecule type" value="Genomic_DNA"/>
</dbReference>
<dbReference type="AlphaFoldDB" id="A0A2H6KA60"/>
<feature type="compositionally biased region" description="Low complexity" evidence="1">
    <location>
        <begin position="29"/>
        <end position="40"/>
    </location>
</feature>